<proteinExistence type="predicted"/>
<name>A6TS99_ALKMQ</name>
<protein>
    <recommendedName>
        <fullName evidence="3">Lipoprotein</fullName>
    </recommendedName>
</protein>
<dbReference type="HOGENOM" id="CLU_1552058_0_0_9"/>
<dbReference type="EMBL" id="CP000724">
    <property type="protein sequence ID" value="ABR49067.1"/>
    <property type="molecule type" value="Genomic_DNA"/>
</dbReference>
<dbReference type="RefSeq" id="WP_012064035.1">
    <property type="nucleotide sequence ID" value="NC_009633.1"/>
</dbReference>
<evidence type="ECO:0000313" key="1">
    <source>
        <dbReference type="EMBL" id="ABR49067.1"/>
    </source>
</evidence>
<gene>
    <name evidence="1" type="ordered locus">Amet_2917</name>
</gene>
<accession>A6TS99</accession>
<reference evidence="2" key="1">
    <citation type="journal article" date="2016" name="Genome Announc.">
        <title>Complete genome sequence of Alkaliphilus metalliredigens strain QYMF, an alkaliphilic and metal-reducing bacterium isolated from borax-contaminated leachate ponds.</title>
        <authorList>
            <person name="Hwang C."/>
            <person name="Copeland A."/>
            <person name="Lucas S."/>
            <person name="Lapidus A."/>
            <person name="Barry K."/>
            <person name="Detter J.C."/>
            <person name="Glavina Del Rio T."/>
            <person name="Hammon N."/>
            <person name="Israni S."/>
            <person name="Dalin E."/>
            <person name="Tice H."/>
            <person name="Pitluck S."/>
            <person name="Chertkov O."/>
            <person name="Brettin T."/>
            <person name="Bruce D."/>
            <person name="Han C."/>
            <person name="Schmutz J."/>
            <person name="Larimer F."/>
            <person name="Land M.L."/>
            <person name="Hauser L."/>
            <person name="Kyrpides N."/>
            <person name="Mikhailova N."/>
            <person name="Ye Q."/>
            <person name="Zhou J."/>
            <person name="Richardson P."/>
            <person name="Fields M.W."/>
        </authorList>
    </citation>
    <scope>NUCLEOTIDE SEQUENCE [LARGE SCALE GENOMIC DNA]</scope>
    <source>
        <strain evidence="2">QYMF</strain>
    </source>
</reference>
<dbReference type="PROSITE" id="PS51257">
    <property type="entry name" value="PROKAR_LIPOPROTEIN"/>
    <property type="match status" value="1"/>
</dbReference>
<organism evidence="1 2">
    <name type="scientific">Alkaliphilus metalliredigens (strain QYMF)</name>
    <dbReference type="NCBI Taxonomy" id="293826"/>
    <lineage>
        <taxon>Bacteria</taxon>
        <taxon>Bacillati</taxon>
        <taxon>Bacillota</taxon>
        <taxon>Clostridia</taxon>
        <taxon>Peptostreptococcales</taxon>
        <taxon>Natronincolaceae</taxon>
        <taxon>Alkaliphilus</taxon>
    </lineage>
</organism>
<sequence length="172" mass="19623">MKININLKLLIFLILVPLLIVGCAPEQVEQEEFLGVEEDLSIQEGLEDQVVVPYDLSTPEGLQQQLLEARAIEMRTIDNETVGMLQEMEEVTDFIERIFEITIRKEFDVEFDEGSVIGPINFYFDTHEDIFALLKENILYIEGYYFLVTPKEAAQIKQTFKNSGATGPITGE</sequence>
<evidence type="ECO:0000313" key="2">
    <source>
        <dbReference type="Proteomes" id="UP000001572"/>
    </source>
</evidence>
<dbReference type="OrthoDB" id="1956661at2"/>
<evidence type="ECO:0008006" key="3">
    <source>
        <dbReference type="Google" id="ProtNLM"/>
    </source>
</evidence>
<dbReference type="KEGG" id="amt:Amet_2917"/>
<dbReference type="STRING" id="293826.Amet_2917"/>
<dbReference type="AlphaFoldDB" id="A6TS99"/>
<dbReference type="Proteomes" id="UP000001572">
    <property type="component" value="Chromosome"/>
</dbReference>
<keyword evidence="2" id="KW-1185">Reference proteome</keyword>